<dbReference type="RefSeq" id="WP_054616443.1">
    <property type="nucleotide sequence ID" value="NZ_CP101125.1"/>
</dbReference>
<dbReference type="Proteomes" id="UP001059607">
    <property type="component" value="Chromosome"/>
</dbReference>
<keyword evidence="2" id="KW-1185">Reference proteome</keyword>
<name>A0ABY5EDP0_9PSED</name>
<gene>
    <name evidence="1" type="ORF">NK667_24945</name>
</gene>
<proteinExistence type="predicted"/>
<dbReference type="EMBL" id="CP101125">
    <property type="protein sequence ID" value="UTO13388.1"/>
    <property type="molecule type" value="Genomic_DNA"/>
</dbReference>
<evidence type="ECO:0000313" key="2">
    <source>
        <dbReference type="Proteomes" id="UP001059607"/>
    </source>
</evidence>
<protein>
    <submittedName>
        <fullName evidence="1">Uncharacterized protein</fullName>
    </submittedName>
</protein>
<evidence type="ECO:0000313" key="1">
    <source>
        <dbReference type="EMBL" id="UTO13388.1"/>
    </source>
</evidence>
<organism evidence="1 2">
    <name type="scientific">Pseudomonas nunensis</name>
    <dbReference type="NCBI Taxonomy" id="2961896"/>
    <lineage>
        <taxon>Bacteria</taxon>
        <taxon>Pseudomonadati</taxon>
        <taxon>Pseudomonadota</taxon>
        <taxon>Gammaproteobacteria</taxon>
        <taxon>Pseudomonadales</taxon>
        <taxon>Pseudomonadaceae</taxon>
        <taxon>Pseudomonas</taxon>
    </lineage>
</organism>
<reference evidence="1" key="1">
    <citation type="submission" date="2022-07" db="EMBL/GenBank/DDBJ databases">
        <title>Pseudomonas nunamit sp. nov. an antifungal species isolated from Greenland.</title>
        <authorList>
            <person name="Ntana F."/>
            <person name="Hennessy R.C."/>
            <person name="Zervas A."/>
            <person name="Stougaard P."/>
        </authorList>
    </citation>
    <scope>NUCLEOTIDE SEQUENCE</scope>
    <source>
        <strain evidence="1">In5</strain>
    </source>
</reference>
<sequence>MSDIVKQAAELWPYIAWLLKRPESEAECELLVQSREELVAMIGTEKRHSLASLVAIMDDHIEAYNGERWSMKSEFCVV</sequence>
<accession>A0ABY5EDP0</accession>